<protein>
    <submittedName>
        <fullName evidence="3">Uncharacterized protein</fullName>
    </submittedName>
</protein>
<evidence type="ECO:0000256" key="2">
    <source>
        <dbReference type="SAM" id="Phobius"/>
    </source>
</evidence>
<dbReference type="Proteomes" id="UP000632138">
    <property type="component" value="Unassembled WGS sequence"/>
</dbReference>
<keyword evidence="2" id="KW-0812">Transmembrane</keyword>
<accession>A0ABS2ADM5</accession>
<proteinExistence type="predicted"/>
<evidence type="ECO:0000313" key="4">
    <source>
        <dbReference type="Proteomes" id="UP000632138"/>
    </source>
</evidence>
<organism evidence="3 4">
    <name type="scientific">Paractinoplanes ovalisporus</name>
    <dbReference type="NCBI Taxonomy" id="2810368"/>
    <lineage>
        <taxon>Bacteria</taxon>
        <taxon>Bacillati</taxon>
        <taxon>Actinomycetota</taxon>
        <taxon>Actinomycetes</taxon>
        <taxon>Micromonosporales</taxon>
        <taxon>Micromonosporaceae</taxon>
        <taxon>Paractinoplanes</taxon>
    </lineage>
</organism>
<name>A0ABS2ADM5_9ACTN</name>
<comment type="caution">
    <text evidence="3">The sequence shown here is derived from an EMBL/GenBank/DDBJ whole genome shotgun (WGS) entry which is preliminary data.</text>
</comment>
<evidence type="ECO:0000256" key="1">
    <source>
        <dbReference type="SAM" id="MobiDB-lite"/>
    </source>
</evidence>
<gene>
    <name evidence="3" type="ORF">JIG36_20465</name>
</gene>
<keyword evidence="2" id="KW-0472">Membrane</keyword>
<feature type="transmembrane region" description="Helical" evidence="2">
    <location>
        <begin position="39"/>
        <end position="59"/>
    </location>
</feature>
<dbReference type="EMBL" id="JAENHP010000006">
    <property type="protein sequence ID" value="MBM2617935.1"/>
    <property type="molecule type" value="Genomic_DNA"/>
</dbReference>
<feature type="region of interest" description="Disordered" evidence="1">
    <location>
        <begin position="1"/>
        <end position="22"/>
    </location>
</feature>
<evidence type="ECO:0000313" key="3">
    <source>
        <dbReference type="EMBL" id="MBM2617935.1"/>
    </source>
</evidence>
<keyword evidence="4" id="KW-1185">Reference proteome</keyword>
<sequence length="350" mass="38426">MRSEMGELLEEAAQGAPPLRHDAESVLQVGRRRQRRRHAGWAIAAVVAVTAAIGVPQIARRGPSHPVTPPPTPVVITTPVKGALLPFVTRFQGYETVGFRVTDPEMVSTSWNLASVSLAASSRKNDWMKLLVYEPGTDPVARYPGAKIIAVAPINGRRAFFLQPAGASDRDRSLFWEYAEGLFARLMRAQPETSDLDMQKVADGFRLSPEKPVKVPLRVGHVPPDYRLVAVSGPLQNLTFEHVDRAAARMATPDRDYDNRYTGTSHRSLSIRLMRVPTGADPDPDRVTCKSDTCFRSVAGGRYRLLVGGGHGLEDDRRVLESITMADLDDPAGWIPVNEAVPESVQLRVP</sequence>
<keyword evidence="2" id="KW-1133">Transmembrane helix</keyword>
<reference evidence="3 4" key="1">
    <citation type="submission" date="2021-01" db="EMBL/GenBank/DDBJ databases">
        <title>Actinoplanes sp. nov. LDG1-06 isolated from lichen.</title>
        <authorList>
            <person name="Saeng-In P."/>
            <person name="Phongsopitanun W."/>
            <person name="Kanchanasin P."/>
            <person name="Yuki M."/>
            <person name="Kudo T."/>
            <person name="Ohkuma M."/>
            <person name="Tanasupawat S."/>
        </authorList>
    </citation>
    <scope>NUCLEOTIDE SEQUENCE [LARGE SCALE GENOMIC DNA]</scope>
    <source>
        <strain evidence="3 4">LDG1-06</strain>
    </source>
</reference>
<dbReference type="RefSeq" id="WP_203377956.1">
    <property type="nucleotide sequence ID" value="NZ_JAENHP010000006.1"/>
</dbReference>